<gene>
    <name evidence="10" type="ORF">EZS27_000712</name>
</gene>
<comment type="catalytic activity">
    <reaction evidence="1">
        <text>[protein]-peptidylproline (omega=180) = [protein]-peptidylproline (omega=0)</text>
        <dbReference type="Rhea" id="RHEA:16237"/>
        <dbReference type="Rhea" id="RHEA-COMP:10747"/>
        <dbReference type="Rhea" id="RHEA-COMP:10748"/>
        <dbReference type="ChEBI" id="CHEBI:83833"/>
        <dbReference type="ChEBI" id="CHEBI:83834"/>
        <dbReference type="EC" id="5.2.1.8"/>
    </reaction>
</comment>
<dbReference type="SUPFAM" id="SSF54534">
    <property type="entry name" value="FKBP-like"/>
    <property type="match status" value="1"/>
</dbReference>
<dbReference type="GO" id="GO:0003755">
    <property type="term" value="F:peptidyl-prolyl cis-trans isomerase activity"/>
    <property type="evidence" value="ECO:0007669"/>
    <property type="project" value="UniProtKB-KW"/>
</dbReference>
<evidence type="ECO:0000256" key="2">
    <source>
        <dbReference type="ARBA" id="ARBA00004496"/>
    </source>
</evidence>
<comment type="caution">
    <text evidence="10">The sequence shown here is derived from an EMBL/GenBank/DDBJ whole genome shotgun (WGS) entry which is preliminary data.</text>
</comment>
<dbReference type="PANTHER" id="PTHR47861">
    <property type="entry name" value="FKBP-TYPE PEPTIDYL-PROLYL CIS-TRANS ISOMERASE SLYD"/>
    <property type="match status" value="1"/>
</dbReference>
<feature type="domain" description="PPIase FKBP-type" evidence="9">
    <location>
        <begin position="6"/>
        <end position="81"/>
    </location>
</feature>
<dbReference type="PANTHER" id="PTHR47861:SF3">
    <property type="entry name" value="FKBP-TYPE PEPTIDYL-PROLYL CIS-TRANS ISOMERASE SLYD"/>
    <property type="match status" value="1"/>
</dbReference>
<keyword evidence="5" id="KW-0963">Cytoplasm</keyword>
<dbReference type="Pfam" id="PF00254">
    <property type="entry name" value="FKBP_C"/>
    <property type="match status" value="1"/>
</dbReference>
<protein>
    <recommendedName>
        <fullName evidence="4">peptidylprolyl isomerase</fullName>
        <ecNumber evidence="4">5.2.1.8</ecNumber>
    </recommendedName>
</protein>
<evidence type="ECO:0000256" key="1">
    <source>
        <dbReference type="ARBA" id="ARBA00000971"/>
    </source>
</evidence>
<evidence type="ECO:0000313" key="10">
    <source>
        <dbReference type="EMBL" id="KAA6351915.1"/>
    </source>
</evidence>
<dbReference type="AlphaFoldDB" id="A0A5J4T372"/>
<dbReference type="GO" id="GO:0042026">
    <property type="term" value="P:protein refolding"/>
    <property type="evidence" value="ECO:0007669"/>
    <property type="project" value="UniProtKB-ARBA"/>
</dbReference>
<dbReference type="Gene3D" id="3.10.50.40">
    <property type="match status" value="1"/>
</dbReference>
<name>A0A5J4T372_9ZZZZ</name>
<keyword evidence="7" id="KW-0143">Chaperone</keyword>
<dbReference type="PROSITE" id="PS50059">
    <property type="entry name" value="FKBP_PPIASE"/>
    <property type="match status" value="1"/>
</dbReference>
<comment type="similarity">
    <text evidence="3">Belongs to the FKBP-type PPIase family.</text>
</comment>
<keyword evidence="6" id="KW-0697">Rotamase</keyword>
<evidence type="ECO:0000256" key="4">
    <source>
        <dbReference type="ARBA" id="ARBA00013194"/>
    </source>
</evidence>
<evidence type="ECO:0000259" key="9">
    <source>
        <dbReference type="PROSITE" id="PS50059"/>
    </source>
</evidence>
<proteinExistence type="inferred from homology"/>
<dbReference type="InterPro" id="IPR046357">
    <property type="entry name" value="PPIase_dom_sf"/>
</dbReference>
<evidence type="ECO:0000256" key="6">
    <source>
        <dbReference type="ARBA" id="ARBA00023110"/>
    </source>
</evidence>
<keyword evidence="8 10" id="KW-0413">Isomerase</keyword>
<evidence type="ECO:0000256" key="7">
    <source>
        <dbReference type="ARBA" id="ARBA00023186"/>
    </source>
</evidence>
<reference evidence="10" key="1">
    <citation type="submission" date="2019-03" db="EMBL/GenBank/DDBJ databases">
        <title>Single cell metagenomics reveals metabolic interactions within the superorganism composed of flagellate Streblomastix strix and complex community of Bacteroidetes bacteria on its surface.</title>
        <authorList>
            <person name="Treitli S.C."/>
            <person name="Kolisko M."/>
            <person name="Husnik F."/>
            <person name="Keeling P."/>
            <person name="Hampl V."/>
        </authorList>
    </citation>
    <scope>NUCLEOTIDE SEQUENCE</scope>
    <source>
        <strain evidence="10">STM</strain>
    </source>
</reference>
<dbReference type="InterPro" id="IPR001179">
    <property type="entry name" value="PPIase_FKBP_dom"/>
</dbReference>
<dbReference type="GO" id="GO:0005737">
    <property type="term" value="C:cytoplasm"/>
    <property type="evidence" value="ECO:0007669"/>
    <property type="project" value="UniProtKB-SubCell"/>
</dbReference>
<dbReference type="EC" id="5.2.1.8" evidence="4"/>
<sequence>MKISEDKIVSLTYDLTVEGELMEKASKESPLTFMYGMGMMLDAFEKQLTGKQTGDAFSFTLSPEEAYGERNEDAVVELPKNIFEIDGKFDDTTIIEGATLPMMDASGNRLMGSILEIKPETVVMDFNHPLAGETLHFDGEVMDVHTASPEEIAAMTQSYEGGCDCESCDGKQDANSCNCGCQE</sequence>
<accession>A0A5J4T372</accession>
<evidence type="ECO:0000256" key="8">
    <source>
        <dbReference type="ARBA" id="ARBA00023235"/>
    </source>
</evidence>
<organism evidence="10">
    <name type="scientific">termite gut metagenome</name>
    <dbReference type="NCBI Taxonomy" id="433724"/>
    <lineage>
        <taxon>unclassified sequences</taxon>
        <taxon>metagenomes</taxon>
        <taxon>organismal metagenomes</taxon>
    </lineage>
</organism>
<dbReference type="EMBL" id="SNRY01000007">
    <property type="protein sequence ID" value="KAA6351915.1"/>
    <property type="molecule type" value="Genomic_DNA"/>
</dbReference>
<comment type="subcellular location">
    <subcellularLocation>
        <location evidence="2">Cytoplasm</location>
    </subcellularLocation>
</comment>
<evidence type="ECO:0000256" key="5">
    <source>
        <dbReference type="ARBA" id="ARBA00022490"/>
    </source>
</evidence>
<evidence type="ECO:0000256" key="3">
    <source>
        <dbReference type="ARBA" id="ARBA00006577"/>
    </source>
</evidence>